<dbReference type="AlphaFoldDB" id="A0A645FVD9"/>
<evidence type="ECO:0000256" key="1">
    <source>
        <dbReference type="SAM" id="MobiDB-lite"/>
    </source>
</evidence>
<proteinExistence type="predicted"/>
<protein>
    <submittedName>
        <fullName evidence="2">Uncharacterized protein</fullName>
    </submittedName>
</protein>
<gene>
    <name evidence="2" type="ORF">SDC9_165767</name>
</gene>
<comment type="caution">
    <text evidence="2">The sequence shown here is derived from an EMBL/GenBank/DDBJ whole genome shotgun (WGS) entry which is preliminary data.</text>
</comment>
<accession>A0A645FVD9</accession>
<name>A0A645FVD9_9ZZZZ</name>
<dbReference type="EMBL" id="VSSQ01065730">
    <property type="protein sequence ID" value="MPN18407.1"/>
    <property type="molecule type" value="Genomic_DNA"/>
</dbReference>
<reference evidence="2" key="1">
    <citation type="submission" date="2019-08" db="EMBL/GenBank/DDBJ databases">
        <authorList>
            <person name="Kucharzyk K."/>
            <person name="Murdoch R.W."/>
            <person name="Higgins S."/>
            <person name="Loffler F."/>
        </authorList>
    </citation>
    <scope>NUCLEOTIDE SEQUENCE</scope>
</reference>
<sequence>MECPRERHTAQEAHEQRRVAQWGQQATIVCHDQDREDGGMYLVLALLIDIQQWPNEQHRGAGRADEGCGDRSDGQDHRVVLGRRFDITGQEEPA</sequence>
<evidence type="ECO:0000313" key="2">
    <source>
        <dbReference type="EMBL" id="MPN18407.1"/>
    </source>
</evidence>
<organism evidence="2">
    <name type="scientific">bioreactor metagenome</name>
    <dbReference type="NCBI Taxonomy" id="1076179"/>
    <lineage>
        <taxon>unclassified sequences</taxon>
        <taxon>metagenomes</taxon>
        <taxon>ecological metagenomes</taxon>
    </lineage>
</organism>
<feature type="compositionally biased region" description="Basic and acidic residues" evidence="1">
    <location>
        <begin position="57"/>
        <end position="86"/>
    </location>
</feature>
<feature type="region of interest" description="Disordered" evidence="1">
    <location>
        <begin position="57"/>
        <end position="94"/>
    </location>
</feature>